<proteinExistence type="predicted"/>
<feature type="compositionally biased region" description="Gly residues" evidence="5">
    <location>
        <begin position="1"/>
        <end position="13"/>
    </location>
</feature>
<keyword evidence="3" id="KW-0804">Transcription</keyword>
<feature type="DNA-binding region" description="H-T-H motif" evidence="4">
    <location>
        <begin position="92"/>
        <end position="111"/>
    </location>
</feature>
<dbReference type="InterPro" id="IPR050109">
    <property type="entry name" value="HTH-type_TetR-like_transc_reg"/>
</dbReference>
<dbReference type="PROSITE" id="PS50977">
    <property type="entry name" value="HTH_TETR_2"/>
    <property type="match status" value="1"/>
</dbReference>
<dbReference type="PRINTS" id="PR00455">
    <property type="entry name" value="HTHTETR"/>
</dbReference>
<protein>
    <submittedName>
        <fullName evidence="7">TetR/AcrR family transcriptional regulator</fullName>
    </submittedName>
</protein>
<keyword evidence="1" id="KW-0805">Transcription regulation</keyword>
<dbReference type="InterPro" id="IPR001647">
    <property type="entry name" value="HTH_TetR"/>
</dbReference>
<feature type="region of interest" description="Disordered" evidence="5">
    <location>
        <begin position="1"/>
        <end position="73"/>
    </location>
</feature>
<evidence type="ECO:0000313" key="8">
    <source>
        <dbReference type="Proteomes" id="UP001522868"/>
    </source>
</evidence>
<keyword evidence="2 4" id="KW-0238">DNA-binding</keyword>
<evidence type="ECO:0000256" key="5">
    <source>
        <dbReference type="SAM" id="MobiDB-lite"/>
    </source>
</evidence>
<gene>
    <name evidence="7" type="ORF">M1O15_15455</name>
</gene>
<dbReference type="PANTHER" id="PTHR30055">
    <property type="entry name" value="HTH-TYPE TRANSCRIPTIONAL REGULATOR RUTR"/>
    <property type="match status" value="1"/>
</dbReference>
<name>A0ABT0IBR4_9ACTN</name>
<dbReference type="Gene3D" id="1.10.357.10">
    <property type="entry name" value="Tetracycline Repressor, domain 2"/>
    <property type="match status" value="1"/>
</dbReference>
<feature type="domain" description="HTH tetR-type" evidence="6">
    <location>
        <begin position="69"/>
        <end position="129"/>
    </location>
</feature>
<accession>A0ABT0IBR4</accession>
<comment type="caution">
    <text evidence="7">The sequence shown here is derived from an EMBL/GenBank/DDBJ whole genome shotgun (WGS) entry which is preliminary data.</text>
</comment>
<dbReference type="SUPFAM" id="SSF48498">
    <property type="entry name" value="Tetracyclin repressor-like, C-terminal domain"/>
    <property type="match status" value="1"/>
</dbReference>
<sequence length="251" mass="26136">MSGYPVQGGGGRGRQPAPEPSGAAVRGGEAAADHGGPRPGDRPAASRPAADDTPETPARRPKRRKRSAAGTRSALMAAAAQRFGAYGYEGTNLRDIARDAGVDAALVYRYFGSKDALFAAVSCPSALFDPLLETPLDEVAGWLCDFLAGGPPAEEIPHPVVAVLSSPDRQTAVREFRDNLAEVFSERFAARLDGPDAPLRAELVAALLLGTSLLGRAIGTPALARASEDDALHRQLGKAIGALLRPEPDAL</sequence>
<keyword evidence="8" id="KW-1185">Reference proteome</keyword>
<evidence type="ECO:0000259" key="6">
    <source>
        <dbReference type="PROSITE" id="PS50977"/>
    </source>
</evidence>
<dbReference type="InterPro" id="IPR041678">
    <property type="entry name" value="TetR_C_16"/>
</dbReference>
<reference evidence="7 8" key="1">
    <citation type="submission" date="2022-04" db="EMBL/GenBank/DDBJ databases">
        <title>Streptomyces sp. nov. LCR6-01 isolated from Lichen of Dirinaria sp.</title>
        <authorList>
            <person name="Kanchanasin P."/>
            <person name="Tanasupawat S."/>
            <person name="Phongsopitanun W."/>
        </authorList>
    </citation>
    <scope>NUCLEOTIDE SEQUENCE [LARGE SCALE GENOMIC DNA]</scope>
    <source>
        <strain evidence="7 8">LCR6-01</strain>
    </source>
</reference>
<evidence type="ECO:0000256" key="2">
    <source>
        <dbReference type="ARBA" id="ARBA00023125"/>
    </source>
</evidence>
<dbReference type="Proteomes" id="UP001522868">
    <property type="component" value="Unassembled WGS sequence"/>
</dbReference>
<evidence type="ECO:0000256" key="4">
    <source>
        <dbReference type="PROSITE-ProRule" id="PRU00335"/>
    </source>
</evidence>
<dbReference type="SUPFAM" id="SSF46689">
    <property type="entry name" value="Homeodomain-like"/>
    <property type="match status" value="1"/>
</dbReference>
<dbReference type="EMBL" id="JALPTH010000013">
    <property type="protein sequence ID" value="MCK8678761.1"/>
    <property type="molecule type" value="Genomic_DNA"/>
</dbReference>
<dbReference type="Pfam" id="PF00440">
    <property type="entry name" value="TetR_N"/>
    <property type="match status" value="1"/>
</dbReference>
<dbReference type="InterPro" id="IPR009057">
    <property type="entry name" value="Homeodomain-like_sf"/>
</dbReference>
<dbReference type="InterPro" id="IPR036271">
    <property type="entry name" value="Tet_transcr_reg_TetR-rel_C_sf"/>
</dbReference>
<evidence type="ECO:0000313" key="7">
    <source>
        <dbReference type="EMBL" id="MCK8678761.1"/>
    </source>
</evidence>
<dbReference type="RefSeq" id="WP_248634402.1">
    <property type="nucleotide sequence ID" value="NZ_JALPTH010000013.1"/>
</dbReference>
<evidence type="ECO:0000256" key="1">
    <source>
        <dbReference type="ARBA" id="ARBA00023015"/>
    </source>
</evidence>
<feature type="compositionally biased region" description="Basic and acidic residues" evidence="5">
    <location>
        <begin position="31"/>
        <end position="41"/>
    </location>
</feature>
<evidence type="ECO:0000256" key="3">
    <source>
        <dbReference type="ARBA" id="ARBA00023163"/>
    </source>
</evidence>
<dbReference type="Pfam" id="PF17920">
    <property type="entry name" value="TetR_C_16"/>
    <property type="match status" value="1"/>
</dbReference>
<dbReference type="PANTHER" id="PTHR30055:SF234">
    <property type="entry name" value="HTH-TYPE TRANSCRIPTIONAL REGULATOR BETI"/>
    <property type="match status" value="1"/>
</dbReference>
<organism evidence="7 8">
    <name type="scientific">Streptomyces lichenis</name>
    <dbReference type="NCBI Taxonomy" id="2306967"/>
    <lineage>
        <taxon>Bacteria</taxon>
        <taxon>Bacillati</taxon>
        <taxon>Actinomycetota</taxon>
        <taxon>Actinomycetes</taxon>
        <taxon>Kitasatosporales</taxon>
        <taxon>Streptomycetaceae</taxon>
        <taxon>Streptomyces</taxon>
    </lineage>
</organism>